<dbReference type="Pfam" id="PF00293">
    <property type="entry name" value="NUDIX"/>
    <property type="match status" value="1"/>
</dbReference>
<keyword evidence="13" id="KW-1185">Reference proteome</keyword>
<comment type="catalytic activity">
    <reaction evidence="9">
        <text>a 5'-end NAD(+)-phospho-ribonucleoside in mRNA + H2O = a 5'-end phospho-adenosine-phospho-ribonucleoside in mRNA + beta-nicotinamide D-ribonucleotide + 2 H(+)</text>
        <dbReference type="Rhea" id="RHEA:60876"/>
        <dbReference type="Rhea" id="RHEA-COMP:15698"/>
        <dbReference type="Rhea" id="RHEA-COMP:15719"/>
        <dbReference type="ChEBI" id="CHEBI:14649"/>
        <dbReference type="ChEBI" id="CHEBI:15377"/>
        <dbReference type="ChEBI" id="CHEBI:15378"/>
        <dbReference type="ChEBI" id="CHEBI:144029"/>
        <dbReference type="ChEBI" id="CHEBI:144051"/>
    </reaction>
    <physiologicalReaction direction="left-to-right" evidence="9">
        <dbReference type="Rhea" id="RHEA:60877"/>
    </physiologicalReaction>
</comment>
<dbReference type="InterPro" id="IPR049734">
    <property type="entry name" value="NudC-like_C"/>
</dbReference>
<evidence type="ECO:0000256" key="6">
    <source>
        <dbReference type="ARBA" id="ARBA00022801"/>
    </source>
</evidence>
<dbReference type="RefSeq" id="WP_136140712.1">
    <property type="nucleotide sequence ID" value="NZ_CP039247.1"/>
</dbReference>
<dbReference type="EMBL" id="CP039247">
    <property type="protein sequence ID" value="QCB27905.1"/>
    <property type="molecule type" value="Genomic_DNA"/>
</dbReference>
<dbReference type="PROSITE" id="PS51462">
    <property type="entry name" value="NUDIX"/>
    <property type="match status" value="1"/>
</dbReference>
<dbReference type="GO" id="GO:0035529">
    <property type="term" value="F:NADH pyrophosphatase activity"/>
    <property type="evidence" value="ECO:0007669"/>
    <property type="project" value="TreeGrafter"/>
</dbReference>
<accession>A0A4P7QE90</accession>
<dbReference type="PANTHER" id="PTHR42904:SF6">
    <property type="entry name" value="NAD-CAPPED RNA HYDROLASE NUDT12"/>
    <property type="match status" value="1"/>
</dbReference>
<protein>
    <recommendedName>
        <fullName evidence="4">NAD(+) diphosphatase</fullName>
        <ecNumber evidence="4">3.6.1.22</ecNumber>
    </recommendedName>
</protein>
<evidence type="ECO:0000313" key="13">
    <source>
        <dbReference type="Proteomes" id="UP000296352"/>
    </source>
</evidence>
<comment type="cofactor">
    <cofactor evidence="1">
        <name>Mg(2+)</name>
        <dbReference type="ChEBI" id="CHEBI:18420"/>
    </cofactor>
</comment>
<evidence type="ECO:0000256" key="9">
    <source>
        <dbReference type="ARBA" id="ARBA00023679"/>
    </source>
</evidence>
<keyword evidence="7" id="KW-0460">Magnesium</keyword>
<evidence type="ECO:0000256" key="4">
    <source>
        <dbReference type="ARBA" id="ARBA00012381"/>
    </source>
</evidence>
<dbReference type="PRINTS" id="PR00502">
    <property type="entry name" value="NUDIXFAMILY"/>
</dbReference>
<dbReference type="PROSITE" id="PS00893">
    <property type="entry name" value="NUDIX_BOX"/>
    <property type="match status" value="1"/>
</dbReference>
<feature type="domain" description="Nudix hydrolase" evidence="11">
    <location>
        <begin position="136"/>
        <end position="260"/>
    </location>
</feature>
<dbReference type="Gene3D" id="3.90.79.10">
    <property type="entry name" value="Nucleoside Triphosphate Pyrophosphohydrolase"/>
    <property type="match status" value="1"/>
</dbReference>
<dbReference type="GO" id="GO:0006742">
    <property type="term" value="P:NADP+ catabolic process"/>
    <property type="evidence" value="ECO:0007669"/>
    <property type="project" value="TreeGrafter"/>
</dbReference>
<reference evidence="12 13" key="1">
    <citation type="submission" date="2019-04" db="EMBL/GenBank/DDBJ databases">
        <title>Corynebacterium endometrii sp. nov., isolated from the uterus of a cow with endometritis.</title>
        <authorList>
            <person name="Ballas P."/>
            <person name="Ruckert C."/>
            <person name="Wagener K."/>
            <person name="Drillich M."/>
            <person name="Kaempfer P."/>
            <person name="Busse H.-J."/>
            <person name="Ehling-Schulz M."/>
        </authorList>
    </citation>
    <scope>NUCLEOTIDE SEQUENCE [LARGE SCALE GENOMIC DNA]</scope>
    <source>
        <strain evidence="12 13">LMM-1653</strain>
    </source>
</reference>
<dbReference type="KEGG" id="cee:CENDO_03035"/>
<dbReference type="GO" id="GO:0110153">
    <property type="term" value="F:RNA NAD-cap (NMN-forming) hydrolase activity"/>
    <property type="evidence" value="ECO:0007669"/>
    <property type="project" value="RHEA"/>
</dbReference>
<proteinExistence type="inferred from homology"/>
<keyword evidence="8" id="KW-0520">NAD</keyword>
<dbReference type="InterPro" id="IPR050241">
    <property type="entry name" value="NAD-cap_RNA_hydrolase_NudC"/>
</dbReference>
<dbReference type="InterPro" id="IPR020476">
    <property type="entry name" value="Nudix_hydrolase"/>
</dbReference>
<evidence type="ECO:0000256" key="1">
    <source>
        <dbReference type="ARBA" id="ARBA00001946"/>
    </source>
</evidence>
<evidence type="ECO:0000256" key="8">
    <source>
        <dbReference type="ARBA" id="ARBA00023027"/>
    </source>
</evidence>
<evidence type="ECO:0000256" key="10">
    <source>
        <dbReference type="RuleBase" id="RU003476"/>
    </source>
</evidence>
<dbReference type="AlphaFoldDB" id="A0A4P7QE90"/>
<dbReference type="CDD" id="cd03429">
    <property type="entry name" value="NUDIX_NADH_pyrophosphatase_Nudt13"/>
    <property type="match status" value="1"/>
</dbReference>
<dbReference type="InterPro" id="IPR000086">
    <property type="entry name" value="NUDIX_hydrolase_dom"/>
</dbReference>
<dbReference type="PANTHER" id="PTHR42904">
    <property type="entry name" value="NUDIX HYDROLASE, NUDC SUBFAMILY"/>
    <property type="match status" value="1"/>
</dbReference>
<sequence length="265" mass="29220">MKFLPVDSRGRVPVDAHGQPLYCAQPIDPPVCRDTLALNRGEGSDPGVVVRVSKDPELWAFLVPEGAESSLPAADWVAPREFAAHGKYASATVTRAIALIRYRRQHLFHPRTGDTLQFPGAGVVGLGDGGDQLFPRLDPAVIVMVKHPEREAILLGRNARRPDFYSFVAGYVDLGESLEEACAREVREEAGLEIGDITYWGSAPWAQSGSIMLAFHARARHVRSVGNTDGELVDVRWVTRQELPELPLAREGSIARAMMMEWIFQ</sequence>
<evidence type="ECO:0000256" key="2">
    <source>
        <dbReference type="ARBA" id="ARBA00001947"/>
    </source>
</evidence>
<gene>
    <name evidence="12" type="primary">nudC</name>
    <name evidence="12" type="ORF">CENDO_03035</name>
</gene>
<dbReference type="Proteomes" id="UP000296352">
    <property type="component" value="Chromosome"/>
</dbReference>
<evidence type="ECO:0000313" key="12">
    <source>
        <dbReference type="EMBL" id="QCB27905.1"/>
    </source>
</evidence>
<evidence type="ECO:0000256" key="7">
    <source>
        <dbReference type="ARBA" id="ARBA00022842"/>
    </source>
</evidence>
<dbReference type="OrthoDB" id="9791656at2"/>
<dbReference type="InterPro" id="IPR015797">
    <property type="entry name" value="NUDIX_hydrolase-like_dom_sf"/>
</dbReference>
<evidence type="ECO:0000256" key="3">
    <source>
        <dbReference type="ARBA" id="ARBA00009595"/>
    </source>
</evidence>
<evidence type="ECO:0000256" key="5">
    <source>
        <dbReference type="ARBA" id="ARBA00022723"/>
    </source>
</evidence>
<keyword evidence="6 10" id="KW-0378">Hydrolase</keyword>
<dbReference type="GO" id="GO:0046872">
    <property type="term" value="F:metal ion binding"/>
    <property type="evidence" value="ECO:0007669"/>
    <property type="project" value="UniProtKB-KW"/>
</dbReference>
<dbReference type="InterPro" id="IPR020084">
    <property type="entry name" value="NUDIX_hydrolase_CS"/>
</dbReference>
<dbReference type="GO" id="GO:0019677">
    <property type="term" value="P:NAD+ catabolic process"/>
    <property type="evidence" value="ECO:0007669"/>
    <property type="project" value="TreeGrafter"/>
</dbReference>
<dbReference type="GO" id="GO:0005829">
    <property type="term" value="C:cytosol"/>
    <property type="evidence" value="ECO:0007669"/>
    <property type="project" value="TreeGrafter"/>
</dbReference>
<dbReference type="SUPFAM" id="SSF55811">
    <property type="entry name" value="Nudix"/>
    <property type="match status" value="1"/>
</dbReference>
<dbReference type="EC" id="3.6.1.22" evidence="4"/>
<keyword evidence="5" id="KW-0479">Metal-binding</keyword>
<name>A0A4P7QE90_9CORY</name>
<organism evidence="12 13">
    <name type="scientific">Corynebacterium endometrii</name>
    <dbReference type="NCBI Taxonomy" id="2488819"/>
    <lineage>
        <taxon>Bacteria</taxon>
        <taxon>Bacillati</taxon>
        <taxon>Actinomycetota</taxon>
        <taxon>Actinomycetes</taxon>
        <taxon>Mycobacteriales</taxon>
        <taxon>Corynebacteriaceae</taxon>
        <taxon>Corynebacterium</taxon>
    </lineage>
</organism>
<comment type="similarity">
    <text evidence="3">Belongs to the Nudix hydrolase family. NudC subfamily.</text>
</comment>
<comment type="cofactor">
    <cofactor evidence="2">
        <name>Zn(2+)</name>
        <dbReference type="ChEBI" id="CHEBI:29105"/>
    </cofactor>
</comment>
<evidence type="ECO:0000259" key="11">
    <source>
        <dbReference type="PROSITE" id="PS51462"/>
    </source>
</evidence>